<evidence type="ECO:0000313" key="2">
    <source>
        <dbReference type="Proteomes" id="UP000625631"/>
    </source>
</evidence>
<dbReference type="Proteomes" id="UP000625631">
    <property type="component" value="Unassembled WGS sequence"/>
</dbReference>
<protein>
    <recommendedName>
        <fullName evidence="3">DNA-binding protein</fullName>
    </recommendedName>
</protein>
<name>A0ABS0Q601_9BACT</name>
<keyword evidence="2" id="KW-1185">Reference proteome</keyword>
<dbReference type="EMBL" id="JAEDAE010000002">
    <property type="protein sequence ID" value="MBH8557922.1"/>
    <property type="molecule type" value="Genomic_DNA"/>
</dbReference>
<evidence type="ECO:0008006" key="3">
    <source>
        <dbReference type="Google" id="ProtNLM"/>
    </source>
</evidence>
<dbReference type="RefSeq" id="WP_198075024.1">
    <property type="nucleotide sequence ID" value="NZ_JAEDAE010000002.1"/>
</dbReference>
<evidence type="ECO:0000313" key="1">
    <source>
        <dbReference type="EMBL" id="MBH8557922.1"/>
    </source>
</evidence>
<reference evidence="1 2" key="1">
    <citation type="submission" date="2020-12" db="EMBL/GenBank/DDBJ databases">
        <title>Hymenobacter sp.</title>
        <authorList>
            <person name="Kim M.K."/>
        </authorList>
    </citation>
    <scope>NUCLEOTIDE SEQUENCE [LARGE SCALE GENOMIC DNA]</scope>
    <source>
        <strain evidence="1 2">BT442</strain>
    </source>
</reference>
<gene>
    <name evidence="1" type="ORF">I7X13_07685</name>
</gene>
<sequence>MTTYSSTRPTTFSTIRLSEKGAKVLISTDVPAVIRGNYPSISPSDRAVVALPSHMNVFMEDFQFRLAIRDKLVYLWTQAQTERTYTSPPPNVFPARMAASMLGVSTQQLHAWSRKGWLKCWKVEGRSGFSRTEVQAMMLSQDPMWWESDVAKDYVRQYACKQKKLRLRISLQQKQRESTPKSTSAPFRLAVSPAVGTQFHASVSDDIYDLPF</sequence>
<accession>A0ABS0Q601</accession>
<organism evidence="1 2">
    <name type="scientific">Hymenobacter negativus</name>
    <dbReference type="NCBI Taxonomy" id="2795026"/>
    <lineage>
        <taxon>Bacteria</taxon>
        <taxon>Pseudomonadati</taxon>
        <taxon>Bacteroidota</taxon>
        <taxon>Cytophagia</taxon>
        <taxon>Cytophagales</taxon>
        <taxon>Hymenobacteraceae</taxon>
        <taxon>Hymenobacter</taxon>
    </lineage>
</organism>
<dbReference type="InterPro" id="IPR009061">
    <property type="entry name" value="DNA-bd_dom_put_sf"/>
</dbReference>
<proteinExistence type="predicted"/>
<dbReference type="SUPFAM" id="SSF46955">
    <property type="entry name" value="Putative DNA-binding domain"/>
    <property type="match status" value="1"/>
</dbReference>
<comment type="caution">
    <text evidence="1">The sequence shown here is derived from an EMBL/GenBank/DDBJ whole genome shotgun (WGS) entry which is preliminary data.</text>
</comment>